<keyword evidence="6" id="KW-1185">Reference proteome</keyword>
<reference evidence="5" key="1">
    <citation type="submission" date="2022-03" db="EMBL/GenBank/DDBJ databases">
        <authorList>
            <person name="Sayadi A."/>
        </authorList>
    </citation>
    <scope>NUCLEOTIDE SEQUENCE</scope>
</reference>
<feature type="domain" description="BESS" evidence="4">
    <location>
        <begin position="98"/>
        <end position="137"/>
    </location>
</feature>
<keyword evidence="3" id="KW-0812">Transmembrane</keyword>
<dbReference type="Proteomes" id="UP001152888">
    <property type="component" value="Unassembled WGS sequence"/>
</dbReference>
<evidence type="ECO:0000259" key="4">
    <source>
        <dbReference type="PROSITE" id="PS51031"/>
    </source>
</evidence>
<name>A0A9P0PQ74_ACAOB</name>
<feature type="compositionally biased region" description="Basic and acidic residues" evidence="2">
    <location>
        <begin position="28"/>
        <end position="41"/>
    </location>
</feature>
<dbReference type="InterPro" id="IPR004210">
    <property type="entry name" value="BESS_motif"/>
</dbReference>
<comment type="caution">
    <text evidence="5">The sequence shown here is derived from an EMBL/GenBank/DDBJ whole genome shotgun (WGS) entry which is preliminary data.</text>
</comment>
<organism evidence="5 6">
    <name type="scientific">Acanthoscelides obtectus</name>
    <name type="common">Bean weevil</name>
    <name type="synonym">Bruchus obtectus</name>
    <dbReference type="NCBI Taxonomy" id="200917"/>
    <lineage>
        <taxon>Eukaryota</taxon>
        <taxon>Metazoa</taxon>
        <taxon>Ecdysozoa</taxon>
        <taxon>Arthropoda</taxon>
        <taxon>Hexapoda</taxon>
        <taxon>Insecta</taxon>
        <taxon>Pterygota</taxon>
        <taxon>Neoptera</taxon>
        <taxon>Endopterygota</taxon>
        <taxon>Coleoptera</taxon>
        <taxon>Polyphaga</taxon>
        <taxon>Cucujiformia</taxon>
        <taxon>Chrysomeloidea</taxon>
        <taxon>Chrysomelidae</taxon>
        <taxon>Bruchinae</taxon>
        <taxon>Bruchini</taxon>
        <taxon>Acanthoscelides</taxon>
    </lineage>
</organism>
<dbReference type="GO" id="GO:0005634">
    <property type="term" value="C:nucleus"/>
    <property type="evidence" value="ECO:0007669"/>
    <property type="project" value="UniProtKB-SubCell"/>
</dbReference>
<evidence type="ECO:0000256" key="2">
    <source>
        <dbReference type="SAM" id="MobiDB-lite"/>
    </source>
</evidence>
<protein>
    <recommendedName>
        <fullName evidence="4">BESS domain-containing protein</fullName>
    </recommendedName>
</protein>
<dbReference type="EMBL" id="CAKOFQ010007155">
    <property type="protein sequence ID" value="CAH1992771.1"/>
    <property type="molecule type" value="Genomic_DNA"/>
</dbReference>
<feature type="compositionally biased region" description="Low complexity" evidence="2">
    <location>
        <begin position="47"/>
        <end position="59"/>
    </location>
</feature>
<dbReference type="OrthoDB" id="6147983at2759"/>
<evidence type="ECO:0000256" key="3">
    <source>
        <dbReference type="SAM" id="Phobius"/>
    </source>
</evidence>
<evidence type="ECO:0000256" key="1">
    <source>
        <dbReference type="PROSITE-ProRule" id="PRU00371"/>
    </source>
</evidence>
<gene>
    <name evidence="5" type="ORF">ACAOBT_LOCUS21081</name>
</gene>
<feature type="transmembrane region" description="Helical" evidence="3">
    <location>
        <begin position="90"/>
        <end position="109"/>
    </location>
</feature>
<feature type="region of interest" description="Disordered" evidence="2">
    <location>
        <begin position="28"/>
        <end position="68"/>
    </location>
</feature>
<sequence>MTIHGRIHMIHVQERAWAKIAKDIGEGDRQFGKNDSGDPKQKTQKRSVSSSSVPSVNNPKRNKTTPNQISLADVNKSALNFLKKRSKHRINHLLSLMMMPMCSFLLSLLPDLKKMTDKQKRKYKVGVLNLAGEILDEPVVSSYLCTSLLPQRLVIIACCRQHTFYPFLFSMYQLYSTSM</sequence>
<keyword evidence="3" id="KW-0472">Membrane</keyword>
<dbReference type="PROSITE" id="PS51031">
    <property type="entry name" value="BESS"/>
    <property type="match status" value="1"/>
</dbReference>
<dbReference type="GO" id="GO:0003677">
    <property type="term" value="F:DNA binding"/>
    <property type="evidence" value="ECO:0007669"/>
    <property type="project" value="InterPro"/>
</dbReference>
<dbReference type="AlphaFoldDB" id="A0A9P0PQ74"/>
<accession>A0A9P0PQ74</accession>
<comment type="subcellular location">
    <subcellularLocation>
        <location evidence="1">Nucleus</location>
    </subcellularLocation>
</comment>
<evidence type="ECO:0000313" key="5">
    <source>
        <dbReference type="EMBL" id="CAH1992771.1"/>
    </source>
</evidence>
<proteinExistence type="predicted"/>
<keyword evidence="1" id="KW-0539">Nucleus</keyword>
<evidence type="ECO:0000313" key="6">
    <source>
        <dbReference type="Proteomes" id="UP001152888"/>
    </source>
</evidence>
<dbReference type="Pfam" id="PF02944">
    <property type="entry name" value="BESS"/>
    <property type="match status" value="1"/>
</dbReference>
<keyword evidence="3" id="KW-1133">Transmembrane helix</keyword>